<evidence type="ECO:0000313" key="2">
    <source>
        <dbReference type="EMBL" id="KAF9333656.1"/>
    </source>
</evidence>
<proteinExistence type="predicted"/>
<dbReference type="Proteomes" id="UP000696485">
    <property type="component" value="Unassembled WGS sequence"/>
</dbReference>
<gene>
    <name evidence="2" type="ORF">BG006_003302</name>
</gene>
<accession>A0A9P5SRI3</accession>
<evidence type="ECO:0000256" key="1">
    <source>
        <dbReference type="SAM" id="MobiDB-lite"/>
    </source>
</evidence>
<feature type="compositionally biased region" description="Low complexity" evidence="1">
    <location>
        <begin position="10"/>
        <end position="21"/>
    </location>
</feature>
<organism evidence="2 3">
    <name type="scientific">Podila minutissima</name>
    <dbReference type="NCBI Taxonomy" id="64525"/>
    <lineage>
        <taxon>Eukaryota</taxon>
        <taxon>Fungi</taxon>
        <taxon>Fungi incertae sedis</taxon>
        <taxon>Mucoromycota</taxon>
        <taxon>Mortierellomycotina</taxon>
        <taxon>Mortierellomycetes</taxon>
        <taxon>Mortierellales</taxon>
        <taxon>Mortierellaceae</taxon>
        <taxon>Podila</taxon>
    </lineage>
</organism>
<feature type="region of interest" description="Disordered" evidence="1">
    <location>
        <begin position="259"/>
        <end position="283"/>
    </location>
</feature>
<comment type="caution">
    <text evidence="2">The sequence shown here is derived from an EMBL/GenBank/DDBJ whole genome shotgun (WGS) entry which is preliminary data.</text>
</comment>
<dbReference type="AlphaFoldDB" id="A0A9P5SRI3"/>
<name>A0A9P5SRI3_9FUNG</name>
<reference evidence="2" key="1">
    <citation type="journal article" date="2020" name="Fungal Divers.">
        <title>Resolving the Mortierellaceae phylogeny through synthesis of multi-gene phylogenetics and phylogenomics.</title>
        <authorList>
            <person name="Vandepol N."/>
            <person name="Liber J."/>
            <person name="Desiro A."/>
            <person name="Na H."/>
            <person name="Kennedy M."/>
            <person name="Barry K."/>
            <person name="Grigoriev I.V."/>
            <person name="Miller A.N."/>
            <person name="O'Donnell K."/>
            <person name="Stajich J.E."/>
            <person name="Bonito G."/>
        </authorList>
    </citation>
    <scope>NUCLEOTIDE SEQUENCE</scope>
    <source>
        <strain evidence="2">NVP1</strain>
    </source>
</reference>
<feature type="region of interest" description="Disordered" evidence="1">
    <location>
        <begin position="1"/>
        <end position="43"/>
    </location>
</feature>
<sequence length="313" mass="35098">MSLIHSQAPGTGSSSQGTVSTNEGKGKGKVTTKKAGDDMGDEIKGGAMTVKGKCKRKTISNGGSIEEDEAAEAEEPVFASIETNHCWAIAAAYGKMGVLKIKYKTFMALVCSRSYFVCDHYLSYSTGKELRSHIPLAVQVNGDAANMWMLCHNCQREYYRKRPKWLRPPCNSKDKTTYVANKKICKTDGMWDYWLDGSDLAGLQYNIYENLYSARGYPMCLYDERAIQKRAHNVHAGWVANIPKSRRAAFKLREELNKIRRMPKKEKKPKPTKTPEVPTLDQHGNDGCMCESVWGDFFDDNYGEGPSNQFGNL</sequence>
<dbReference type="EMBL" id="JAAAUY010000189">
    <property type="protein sequence ID" value="KAF9333656.1"/>
    <property type="molecule type" value="Genomic_DNA"/>
</dbReference>
<feature type="compositionally biased region" description="Basic and acidic residues" evidence="1">
    <location>
        <begin position="34"/>
        <end position="43"/>
    </location>
</feature>
<feature type="compositionally biased region" description="Basic residues" evidence="1">
    <location>
        <begin position="259"/>
        <end position="271"/>
    </location>
</feature>
<keyword evidence="3" id="KW-1185">Reference proteome</keyword>
<dbReference type="CDD" id="cd21075">
    <property type="entry name" value="DBD_XPA-like"/>
    <property type="match status" value="1"/>
</dbReference>
<protein>
    <submittedName>
        <fullName evidence="2">Uncharacterized protein</fullName>
    </submittedName>
</protein>
<evidence type="ECO:0000313" key="3">
    <source>
        <dbReference type="Proteomes" id="UP000696485"/>
    </source>
</evidence>